<accession>F6YKA7</accession>
<dbReference type="GO" id="GO:0045087">
    <property type="term" value="P:innate immune response"/>
    <property type="evidence" value="ECO:0007669"/>
    <property type="project" value="Ensembl"/>
</dbReference>
<comment type="similarity">
    <text evidence="4">Belongs to the intermediate filament family.</text>
</comment>
<dbReference type="GO" id="GO:0051546">
    <property type="term" value="P:keratinocyte migration"/>
    <property type="evidence" value="ECO:0007669"/>
    <property type="project" value="Ensembl"/>
</dbReference>
<dbReference type="GO" id="GO:0042633">
    <property type="term" value="P:hair cycle"/>
    <property type="evidence" value="ECO:0007669"/>
    <property type="project" value="Ensembl"/>
</dbReference>
<dbReference type="Pfam" id="PF00038">
    <property type="entry name" value="Filament"/>
    <property type="match status" value="1"/>
</dbReference>
<evidence type="ECO:0000256" key="4">
    <source>
        <dbReference type="RuleBase" id="RU000685"/>
    </source>
</evidence>
<feature type="region of interest" description="Disordered" evidence="6">
    <location>
        <begin position="429"/>
        <end position="475"/>
    </location>
</feature>
<dbReference type="Gene3D" id="1.20.5.170">
    <property type="match status" value="1"/>
</dbReference>
<dbReference type="Gene3D" id="1.20.5.500">
    <property type="entry name" value="Single helix bin"/>
    <property type="match status" value="1"/>
</dbReference>
<dbReference type="PANTHER" id="PTHR23239:SF105">
    <property type="entry name" value="KERATIN, TYPE I CYTOSKELETAL 16"/>
    <property type="match status" value="1"/>
</dbReference>
<dbReference type="FunFam" id="1.20.5.170:FF:000002">
    <property type="entry name" value="Type I keratin KA11"/>
    <property type="match status" value="1"/>
</dbReference>
<dbReference type="FunFam" id="1.20.5.500:FF:000001">
    <property type="entry name" value="Type II keratin 23"/>
    <property type="match status" value="1"/>
</dbReference>
<keyword evidence="2 4" id="KW-0403">Intermediate filament</keyword>
<dbReference type="GeneTree" id="ENSGT00940000154602"/>
<evidence type="ECO:0000256" key="2">
    <source>
        <dbReference type="ARBA" id="ARBA00022754"/>
    </source>
</evidence>
<evidence type="ECO:0000256" key="5">
    <source>
        <dbReference type="SAM" id="Coils"/>
    </source>
</evidence>
<organism evidence="8 9">
    <name type="scientific">Macaca mulatta</name>
    <name type="common">Rhesus macaque</name>
    <dbReference type="NCBI Taxonomy" id="9544"/>
    <lineage>
        <taxon>Eukaryota</taxon>
        <taxon>Metazoa</taxon>
        <taxon>Chordata</taxon>
        <taxon>Craniata</taxon>
        <taxon>Vertebrata</taxon>
        <taxon>Euteleostomi</taxon>
        <taxon>Mammalia</taxon>
        <taxon>Eutheria</taxon>
        <taxon>Euarchontoglires</taxon>
        <taxon>Primates</taxon>
        <taxon>Haplorrhini</taxon>
        <taxon>Catarrhini</taxon>
        <taxon>Cercopithecidae</taxon>
        <taxon>Cercopithecinae</taxon>
        <taxon>Macaca</taxon>
    </lineage>
</organism>
<dbReference type="GO" id="GO:0061436">
    <property type="term" value="P:establishment of skin barrier"/>
    <property type="evidence" value="ECO:0007669"/>
    <property type="project" value="Ensembl"/>
</dbReference>
<dbReference type="GO" id="GO:0002009">
    <property type="term" value="P:morphogenesis of an epithelium"/>
    <property type="evidence" value="ECO:0007669"/>
    <property type="project" value="Ensembl"/>
</dbReference>
<dbReference type="SMART" id="SM01391">
    <property type="entry name" value="Filament"/>
    <property type="match status" value="1"/>
</dbReference>
<dbReference type="eggNOG" id="ENOG502R8V7">
    <property type="taxonomic scope" value="Eukaryota"/>
</dbReference>
<feature type="coiled-coil region" evidence="5">
    <location>
        <begin position="221"/>
        <end position="307"/>
    </location>
</feature>
<reference evidence="9" key="1">
    <citation type="journal article" date="2007" name="Science">
        <title>Evolutionary and biomedical insights from the rhesus macaque genome.</title>
        <authorList>
            <person name="Gibbs R.A."/>
            <person name="Rogers J."/>
            <person name="Katze M.G."/>
            <person name="Bumgarner R."/>
            <person name="Weinstock G.M."/>
            <person name="Mardis E.R."/>
            <person name="Remington K.A."/>
            <person name="Strausberg R.L."/>
            <person name="Venter J.C."/>
            <person name="Wilson R.K."/>
            <person name="Batzer M.A."/>
            <person name="Bustamante C.D."/>
            <person name="Eichler E.E."/>
            <person name="Hahn M.W."/>
            <person name="Hardison R.C."/>
            <person name="Makova K.D."/>
            <person name="Miller W."/>
            <person name="Milosavljevic A."/>
            <person name="Palermo R.E."/>
            <person name="Siepel A."/>
            <person name="Sikela J.M."/>
            <person name="Attaway T."/>
            <person name="Bell S."/>
            <person name="Bernard K.E."/>
            <person name="Buhay C.J."/>
            <person name="Chandrabose M.N."/>
            <person name="Dao M."/>
            <person name="Davis C."/>
            <person name="Delehaunty K.D."/>
            <person name="Ding Y."/>
            <person name="Dinh H.H."/>
            <person name="Dugan-Rocha S."/>
            <person name="Fulton L.A."/>
            <person name="Gabisi R.A."/>
            <person name="Garner T.T."/>
            <person name="Godfrey J."/>
            <person name="Hawes A.C."/>
            <person name="Hernandez J."/>
            <person name="Hines S."/>
            <person name="Holder M."/>
            <person name="Hume J."/>
            <person name="Jhangiani S.N."/>
            <person name="Joshi V."/>
            <person name="Khan Z.M."/>
            <person name="Kirkness E.F."/>
            <person name="Cree A."/>
            <person name="Fowler R.G."/>
            <person name="Lee S."/>
            <person name="Lewis L.R."/>
            <person name="Li Z."/>
            <person name="Liu Y.-S."/>
            <person name="Moore S.M."/>
            <person name="Muzny D."/>
            <person name="Nazareth L.V."/>
            <person name="Ngo D.N."/>
            <person name="Okwuonu G.O."/>
            <person name="Pai G."/>
            <person name="Parker D."/>
            <person name="Paul H.A."/>
            <person name="Pfannkoch C."/>
            <person name="Pohl C.S."/>
            <person name="Rogers Y.-H.C."/>
            <person name="Ruiz S.J."/>
            <person name="Sabo A."/>
            <person name="Santibanez J."/>
            <person name="Schneider B.W."/>
            <person name="Smith S.M."/>
            <person name="Sodergren E."/>
            <person name="Svatek A.F."/>
            <person name="Utterback T.R."/>
            <person name="Vattathil S."/>
            <person name="Warren W."/>
            <person name="White C.S."/>
            <person name="Chinwalla A.T."/>
            <person name="Feng Y."/>
            <person name="Halpern A.L."/>
            <person name="Hillier L.W."/>
            <person name="Huang X."/>
            <person name="Minx P."/>
            <person name="Nelson J.O."/>
            <person name="Pepin K.H."/>
            <person name="Qin X."/>
            <person name="Sutton G.G."/>
            <person name="Venter E."/>
            <person name="Walenz B.P."/>
            <person name="Wallis J.W."/>
            <person name="Worley K.C."/>
            <person name="Yang S.-P."/>
            <person name="Jones S.M."/>
            <person name="Marra M.A."/>
            <person name="Rocchi M."/>
            <person name="Schein J.E."/>
            <person name="Baertsch R."/>
            <person name="Clarke L."/>
            <person name="Csuros M."/>
            <person name="Glasscock J."/>
            <person name="Harris R.A."/>
            <person name="Havlak P."/>
            <person name="Jackson A.R."/>
            <person name="Jiang H."/>
            <person name="Liu Y."/>
            <person name="Messina D.N."/>
            <person name="Shen Y."/>
            <person name="Song H.X.-Z."/>
            <person name="Wylie T."/>
            <person name="Zhang L."/>
            <person name="Birney E."/>
            <person name="Han K."/>
            <person name="Konkel M.K."/>
            <person name="Lee J."/>
            <person name="Smit A.F.A."/>
            <person name="Ullmer B."/>
            <person name="Wang H."/>
            <person name="Xing J."/>
            <person name="Burhans R."/>
            <person name="Cheng Z."/>
            <person name="Karro J.E."/>
            <person name="Ma J."/>
            <person name="Raney B."/>
            <person name="She X."/>
            <person name="Cox M.J."/>
            <person name="Demuth J.P."/>
            <person name="Dumas L.J."/>
            <person name="Han S.-G."/>
            <person name="Hopkins J."/>
            <person name="Karimpour-Fard A."/>
            <person name="Kim Y.H."/>
            <person name="Pollack J.R."/>
            <person name="Vinar T."/>
            <person name="Addo-Quaye C."/>
            <person name="Degenhardt J."/>
            <person name="Denby A."/>
            <person name="Hubisz M.J."/>
            <person name="Indap A."/>
            <person name="Kosiol C."/>
            <person name="Lahn B.T."/>
            <person name="Lawson H.A."/>
            <person name="Marklein A."/>
            <person name="Nielsen R."/>
            <person name="Vallender E.J."/>
            <person name="Clark A.G."/>
            <person name="Ferguson B."/>
            <person name="Hernandez R.D."/>
            <person name="Hirani K."/>
            <person name="Kehrer-Sawatzki H."/>
            <person name="Kolb J."/>
            <person name="Patil S."/>
            <person name="Pu L.-L."/>
            <person name="Ren Y."/>
            <person name="Smith D.G."/>
            <person name="Wheeler D.A."/>
            <person name="Schenck I."/>
            <person name="Ball E.V."/>
            <person name="Chen R."/>
            <person name="Cooper D.N."/>
            <person name="Giardine B."/>
            <person name="Hsu F."/>
            <person name="Kent W.J."/>
            <person name="Lesk A."/>
            <person name="Nelson D.L."/>
            <person name="O'brien W.E."/>
            <person name="Pruefer K."/>
            <person name="Stenson P.D."/>
            <person name="Wallace J.C."/>
            <person name="Ke H."/>
            <person name="Liu X.-M."/>
            <person name="Wang P."/>
            <person name="Xiang A.P."/>
            <person name="Yang F."/>
            <person name="Barber G.P."/>
            <person name="Haussler D."/>
            <person name="Karolchik D."/>
            <person name="Kern A.D."/>
            <person name="Kuhn R.M."/>
            <person name="Smith K.E."/>
            <person name="Zwieg A.S."/>
        </authorList>
    </citation>
    <scope>NUCLEOTIDE SEQUENCE [LARGE SCALE GENOMIC DNA]</scope>
    <source>
        <strain evidence="9">17573</strain>
    </source>
</reference>
<protein>
    <submittedName>
        <fullName evidence="8">Keratin 16</fullName>
    </submittedName>
</protein>
<dbReference type="GO" id="GO:0005882">
    <property type="term" value="C:intermediate filament"/>
    <property type="evidence" value="ECO:0007669"/>
    <property type="project" value="UniProtKB-KW"/>
</dbReference>
<dbReference type="VEuPathDB" id="HostDB:ENSMMUG00000009895"/>
<evidence type="ECO:0000256" key="6">
    <source>
        <dbReference type="SAM" id="MobiDB-lite"/>
    </source>
</evidence>
<dbReference type="VGNC" id="VGNC:74210">
    <property type="gene designation" value="KRT16"/>
</dbReference>
<dbReference type="Ensembl" id="ENSMMUT00000013823.4">
    <property type="protein sequence ID" value="ENSMMUP00000012953.3"/>
    <property type="gene ID" value="ENSMMUG00000009895.4"/>
</dbReference>
<dbReference type="STRING" id="9544.ENSMMUP00000012953"/>
<dbReference type="FunFam" id="1.20.5.1160:FF:000002">
    <property type="entry name" value="Type I keratin 10"/>
    <property type="match status" value="1"/>
</dbReference>
<evidence type="ECO:0000256" key="1">
    <source>
        <dbReference type="ARBA" id="ARBA00022744"/>
    </source>
</evidence>
<sequence>MTTCSRQFTSSSSMKGSCGIGGGIGGGSSRISSVLAGGSCRAPSTYGGGLSVSSSRFSSGGACGLGGGYGGGFSSSSSFGSGFGGGYGAGFGAGLGAGLGGGFGGGFAGGDGLLVGSEKVTMQNLNDRLASYLDKVRALEEANADLEVKIRDWYQRQRPSEIKDYSPYFKTIEDLRNKIIAATIENAQPILQIDNARLAADDFRTKYEHELALRQTVEADVNGLRRVLDELTLARTDLEMQIEGLKEELAYLRKNHEEEMLALRGQSGGDVNVEMDAAPGVDLSRILNEMRDQYEQMAEKNRRDAEAWFLSKTEELNKEVASNSELVQSSRTEVTELRRVFQGLEIELQSQLSMKASLENSLEETKGRYCMQLAQIQEMIGSVEEQLAQLRCEMEQQNQEYKILLDVKTRLEQEIATYRRLLEGEDAHLSSSQFSSGSQSSRDVTSSSRQIRTKVMDVHDGKVVSTHEQVLRTKN</sequence>
<dbReference type="InterPro" id="IPR002957">
    <property type="entry name" value="Keratin_I"/>
</dbReference>
<evidence type="ECO:0000313" key="10">
    <source>
        <dbReference type="VGNC" id="VGNC:74210"/>
    </source>
</evidence>
<feature type="domain" description="IF rod" evidence="7">
    <location>
        <begin position="118"/>
        <end position="429"/>
    </location>
</feature>
<keyword evidence="1" id="KW-0416">Keratin</keyword>
<dbReference type="GO" id="GO:0005829">
    <property type="term" value="C:cytosol"/>
    <property type="evidence" value="ECO:0007669"/>
    <property type="project" value="UniProtKB-ARBA"/>
</dbReference>
<dbReference type="PRINTS" id="PR01248">
    <property type="entry name" value="TYPE1KERATIN"/>
</dbReference>
<feature type="compositionally biased region" description="Low complexity" evidence="6">
    <location>
        <begin position="430"/>
        <end position="448"/>
    </location>
</feature>
<dbReference type="PROSITE" id="PS00226">
    <property type="entry name" value="IF_ROD_1"/>
    <property type="match status" value="1"/>
</dbReference>
<gene>
    <name evidence="10" type="primary">KRT16</name>
    <name evidence="8" type="synonym">KRT15</name>
</gene>
<reference evidence="8" key="2">
    <citation type="submission" date="2019-01" db="EMBL/GenBank/DDBJ databases">
        <authorList>
            <person name="Graves T."/>
            <person name="Eichler E.E."/>
            <person name="Wilson R.K."/>
        </authorList>
    </citation>
    <scope>NUCLEOTIDE SEQUENCE [LARGE SCALE GENOMIC DNA]</scope>
    <source>
        <strain evidence="8">17573</strain>
    </source>
</reference>
<dbReference type="PROSITE" id="PS51842">
    <property type="entry name" value="IF_ROD_2"/>
    <property type="match status" value="1"/>
</dbReference>
<evidence type="ECO:0000313" key="9">
    <source>
        <dbReference type="Proteomes" id="UP000006718"/>
    </source>
</evidence>
<dbReference type="GO" id="GO:0006954">
    <property type="term" value="P:inflammatory response"/>
    <property type="evidence" value="ECO:0007669"/>
    <property type="project" value="Ensembl"/>
</dbReference>
<name>F6YKA7_MACMU</name>
<dbReference type="ExpressionAtlas" id="F6YKA7">
    <property type="expression patterns" value="baseline"/>
</dbReference>
<keyword evidence="3 5" id="KW-0175">Coiled coil</keyword>
<reference evidence="8" key="4">
    <citation type="submission" date="2025-09" db="UniProtKB">
        <authorList>
            <consortium name="Ensembl"/>
        </authorList>
    </citation>
    <scope>IDENTIFICATION</scope>
    <source>
        <strain evidence="8">17573</strain>
    </source>
</reference>
<dbReference type="PANTHER" id="PTHR23239">
    <property type="entry name" value="INTERMEDIATE FILAMENT"/>
    <property type="match status" value="1"/>
</dbReference>
<dbReference type="SUPFAM" id="SSF64593">
    <property type="entry name" value="Intermediate filament protein, coiled coil region"/>
    <property type="match status" value="2"/>
</dbReference>
<dbReference type="InterPro" id="IPR018039">
    <property type="entry name" value="IF_conserved"/>
</dbReference>
<dbReference type="HOGENOM" id="CLU_012560_8_1_1"/>
<dbReference type="InterPro" id="IPR039008">
    <property type="entry name" value="IF_rod_dom"/>
</dbReference>
<evidence type="ECO:0000259" key="7">
    <source>
        <dbReference type="PROSITE" id="PS51842"/>
    </source>
</evidence>
<reference evidence="8" key="3">
    <citation type="submission" date="2025-08" db="UniProtKB">
        <authorList>
            <consortium name="Ensembl"/>
        </authorList>
    </citation>
    <scope>IDENTIFICATION</scope>
    <source>
        <strain evidence="8">17573</strain>
    </source>
</reference>
<dbReference type="GO" id="GO:0031424">
    <property type="term" value="P:keratinization"/>
    <property type="evidence" value="ECO:0007669"/>
    <property type="project" value="Ensembl"/>
</dbReference>
<feature type="coiled-coil region" evidence="5">
    <location>
        <begin position="122"/>
        <end position="156"/>
    </location>
</feature>
<evidence type="ECO:0000313" key="8">
    <source>
        <dbReference type="Ensembl" id="ENSMMUP00000012953.3"/>
    </source>
</evidence>
<dbReference type="GO" id="GO:0045104">
    <property type="term" value="P:intermediate filament cytoskeleton organization"/>
    <property type="evidence" value="ECO:0007669"/>
    <property type="project" value="Ensembl"/>
</dbReference>
<dbReference type="Gene3D" id="1.20.5.1160">
    <property type="entry name" value="Vasodilator-stimulated phosphoprotein"/>
    <property type="match status" value="1"/>
</dbReference>
<proteinExistence type="inferred from homology"/>
<keyword evidence="9" id="KW-1185">Reference proteome</keyword>
<dbReference type="Proteomes" id="UP000006718">
    <property type="component" value="Chromosome 16"/>
</dbReference>
<dbReference type="AlphaFoldDB" id="F6YKA7"/>
<dbReference type="GO" id="GO:0030336">
    <property type="term" value="P:negative regulation of cell migration"/>
    <property type="evidence" value="ECO:0007669"/>
    <property type="project" value="Ensembl"/>
</dbReference>
<evidence type="ECO:0000256" key="3">
    <source>
        <dbReference type="ARBA" id="ARBA00023054"/>
    </source>
</evidence>
<dbReference type="GO" id="GO:0001533">
    <property type="term" value="C:cornified envelope"/>
    <property type="evidence" value="ECO:0007669"/>
    <property type="project" value="Ensembl"/>
</dbReference>
<dbReference type="Bgee" id="ENSMMUG00000009895">
    <property type="expression patterns" value="Expressed in olfactory segment of nasal mucosa and 14 other cell types or tissues"/>
</dbReference>
<feature type="coiled-coil region" evidence="5">
    <location>
        <begin position="373"/>
        <end position="414"/>
    </location>
</feature>
<dbReference type="GO" id="GO:0005200">
    <property type="term" value="F:structural constituent of cytoskeleton"/>
    <property type="evidence" value="ECO:0007669"/>
    <property type="project" value="Ensembl"/>
</dbReference>